<keyword evidence="8" id="KW-1185">Reference proteome</keyword>
<feature type="compositionally biased region" description="Basic residues" evidence="4">
    <location>
        <begin position="701"/>
        <end position="718"/>
    </location>
</feature>
<dbReference type="InterPro" id="IPR018289">
    <property type="entry name" value="MULE_transposase_dom"/>
</dbReference>
<evidence type="ECO:0000256" key="2">
    <source>
        <dbReference type="ARBA" id="ARBA00023125"/>
    </source>
</evidence>
<evidence type="ECO:0000256" key="3">
    <source>
        <dbReference type="ARBA" id="ARBA00023172"/>
    </source>
</evidence>
<feature type="region of interest" description="Disordered" evidence="4">
    <location>
        <begin position="673"/>
        <end position="718"/>
    </location>
</feature>
<dbReference type="PROSITE" id="PS01007">
    <property type="entry name" value="TRANSPOSASE_MUTATOR"/>
    <property type="match status" value="1"/>
</dbReference>
<dbReference type="EMBL" id="JAUUTY010000004">
    <property type="protein sequence ID" value="KAK1642823.1"/>
    <property type="molecule type" value="Genomic_DNA"/>
</dbReference>
<evidence type="ECO:0000256" key="1">
    <source>
        <dbReference type="ARBA" id="ARBA00022578"/>
    </source>
</evidence>
<dbReference type="Proteomes" id="UP001231189">
    <property type="component" value="Unassembled WGS sequence"/>
</dbReference>
<evidence type="ECO:0000313" key="7">
    <source>
        <dbReference type="EMBL" id="KAK1642823.1"/>
    </source>
</evidence>
<evidence type="ECO:0000313" key="8">
    <source>
        <dbReference type="Proteomes" id="UP001231189"/>
    </source>
</evidence>
<name>A0AAD8S0S4_LOLMU</name>
<keyword evidence="1" id="KW-0815">Transposition</keyword>
<keyword evidence="2" id="KW-0238">DNA-binding</keyword>
<dbReference type="AlphaFoldDB" id="A0AAD8S0S4"/>
<comment type="caution">
    <text evidence="7">The sequence shown here is derived from an EMBL/GenBank/DDBJ whole genome shotgun (WGS) entry which is preliminary data.</text>
</comment>
<dbReference type="GO" id="GO:0004803">
    <property type="term" value="F:transposase activity"/>
    <property type="evidence" value="ECO:0007669"/>
    <property type="project" value="InterPro"/>
</dbReference>
<feature type="domain" description="MULE transposase" evidence="6">
    <location>
        <begin position="349"/>
        <end position="442"/>
    </location>
</feature>
<keyword evidence="3" id="KW-0233">DNA recombination</keyword>
<dbReference type="GO" id="GO:0006313">
    <property type="term" value="P:DNA transposition"/>
    <property type="evidence" value="ECO:0007669"/>
    <property type="project" value="InterPro"/>
</dbReference>
<sequence>MRLGNRSSPGEWRVGKASRRRSGWASERFFSRELFYGDAMELLCRTVRTSGCDGAANGAVVDWNSVELAEQTDLVIAPMDDAKMANLFGIPVDEKDKKNKKNKKGRDAADSYEDVDPELMKEAADDVDDANVEEMVNVYDRDNPIIEVGKYFPTMAEFRMCFKTYAVKKQFDTKTLWTDTKKFYAKCRGFDGGARPCKWYISARRQPDGSSIRVNQIPHEHTCITSSQNVSTMTSQAWVAQKITPILAKKPNTTAKQLKVDMKKEYPIKLNYTTVWKAKQKAMKELYGDWANTFRMLYSFKAEVEKRSPGSVVEIDTEVAPDGKVYFSKIFMALKPCIDGFKAGCRPYLSIDSSFLTGKWNGQLAACNALDGHNWMFPVAVGMFQSETEASWTWFMIQLKRCIGPVTPLAIHTDACKGLENAVRNVFPHAEQRECFGHMWMNVIKKHRGEEFGRLWPAARAYRKETHDYHLRKVLAADPEFEHWLNAYHSLLWYRSGFNTAIKCDHINNNLAESFNNKVKDLKDLPVHDMVDQIRIMIMRLWELRRRLADALQGDKLPAVVQQVVNRSRNLTHLVVDSSSLWGGELDQVPSDSVQLDMVPSDSDQVDVLPSDSVQLDVLPSDSVLDDGVRPEAVVEDVMQSELKLSTVEASNEGEQEPACVDDVHKILQAVGHDVRRPSPSDAKKTKSMRVLCGVPAPSSGKKKKRSSARKTKSMSVL</sequence>
<dbReference type="Pfam" id="PF10551">
    <property type="entry name" value="MULE"/>
    <property type="match status" value="1"/>
</dbReference>
<evidence type="ECO:0000259" key="6">
    <source>
        <dbReference type="Pfam" id="PF10551"/>
    </source>
</evidence>
<accession>A0AAD8S0S4</accession>
<dbReference type="InterPro" id="IPR001207">
    <property type="entry name" value="Transposase_mutator"/>
</dbReference>
<dbReference type="GO" id="GO:0003677">
    <property type="term" value="F:DNA binding"/>
    <property type="evidence" value="ECO:0007669"/>
    <property type="project" value="UniProtKB-KW"/>
</dbReference>
<dbReference type="Pfam" id="PF03108">
    <property type="entry name" value="DBD_Tnp_Mut"/>
    <property type="match status" value="1"/>
</dbReference>
<evidence type="ECO:0000259" key="5">
    <source>
        <dbReference type="Pfam" id="PF03108"/>
    </source>
</evidence>
<organism evidence="7 8">
    <name type="scientific">Lolium multiflorum</name>
    <name type="common">Italian ryegrass</name>
    <name type="synonym">Lolium perenne subsp. multiflorum</name>
    <dbReference type="NCBI Taxonomy" id="4521"/>
    <lineage>
        <taxon>Eukaryota</taxon>
        <taxon>Viridiplantae</taxon>
        <taxon>Streptophyta</taxon>
        <taxon>Embryophyta</taxon>
        <taxon>Tracheophyta</taxon>
        <taxon>Spermatophyta</taxon>
        <taxon>Magnoliopsida</taxon>
        <taxon>Liliopsida</taxon>
        <taxon>Poales</taxon>
        <taxon>Poaceae</taxon>
        <taxon>BOP clade</taxon>
        <taxon>Pooideae</taxon>
        <taxon>Poodae</taxon>
        <taxon>Poeae</taxon>
        <taxon>Poeae Chloroplast Group 2 (Poeae type)</taxon>
        <taxon>Loliodinae</taxon>
        <taxon>Loliinae</taxon>
        <taxon>Lolium</taxon>
    </lineage>
</organism>
<gene>
    <name evidence="7" type="ORF">QYE76_060628</name>
</gene>
<evidence type="ECO:0000256" key="4">
    <source>
        <dbReference type="SAM" id="MobiDB-lite"/>
    </source>
</evidence>
<dbReference type="PANTHER" id="PTHR31973">
    <property type="entry name" value="POLYPROTEIN, PUTATIVE-RELATED"/>
    <property type="match status" value="1"/>
</dbReference>
<dbReference type="InterPro" id="IPR004332">
    <property type="entry name" value="Transposase_MuDR"/>
</dbReference>
<proteinExistence type="predicted"/>
<reference evidence="7" key="1">
    <citation type="submission" date="2023-07" db="EMBL/GenBank/DDBJ databases">
        <title>A chromosome-level genome assembly of Lolium multiflorum.</title>
        <authorList>
            <person name="Chen Y."/>
            <person name="Copetti D."/>
            <person name="Kolliker R."/>
            <person name="Studer B."/>
        </authorList>
    </citation>
    <scope>NUCLEOTIDE SEQUENCE</scope>
    <source>
        <strain evidence="7">02402/16</strain>
        <tissue evidence="7">Leaf</tissue>
    </source>
</reference>
<feature type="compositionally biased region" description="Basic and acidic residues" evidence="4">
    <location>
        <begin position="673"/>
        <end position="685"/>
    </location>
</feature>
<dbReference type="PANTHER" id="PTHR31973:SF195">
    <property type="entry name" value="MUDR FAMILY TRANSPOSASE"/>
    <property type="match status" value="1"/>
</dbReference>
<protein>
    <submittedName>
        <fullName evidence="7">Uncharacterized protein</fullName>
    </submittedName>
</protein>
<feature type="domain" description="Transposase MuDR plant" evidence="5">
    <location>
        <begin position="146"/>
        <end position="212"/>
    </location>
</feature>